<gene>
    <name evidence="11" type="ORF">NOR_05252</name>
</gene>
<evidence type="ECO:0000256" key="9">
    <source>
        <dbReference type="SAM" id="MobiDB-lite"/>
    </source>
</evidence>
<evidence type="ECO:0000259" key="10">
    <source>
        <dbReference type="PROSITE" id="PS50157"/>
    </source>
</evidence>
<evidence type="ECO:0000256" key="7">
    <source>
        <dbReference type="PROSITE-ProRule" id="PRU00023"/>
    </source>
</evidence>
<keyword evidence="3" id="KW-0677">Repeat</keyword>
<name>A0A167CYV1_METRR</name>
<dbReference type="GO" id="GO:0000785">
    <property type="term" value="C:chromatin"/>
    <property type="evidence" value="ECO:0007669"/>
    <property type="project" value="TreeGrafter"/>
</dbReference>
<evidence type="ECO:0000256" key="2">
    <source>
        <dbReference type="ARBA" id="ARBA00022723"/>
    </source>
</evidence>
<dbReference type="AlphaFoldDB" id="A0A167CYV1"/>
<dbReference type="InterPro" id="IPR013087">
    <property type="entry name" value="Znf_C2H2_type"/>
</dbReference>
<dbReference type="Proteomes" id="UP000243498">
    <property type="component" value="Unassembled WGS sequence"/>
</dbReference>
<dbReference type="GO" id="GO:0000981">
    <property type="term" value="F:DNA-binding transcription factor activity, RNA polymerase II-specific"/>
    <property type="evidence" value="ECO:0007669"/>
    <property type="project" value="InterPro"/>
</dbReference>
<evidence type="ECO:0000256" key="3">
    <source>
        <dbReference type="ARBA" id="ARBA00022737"/>
    </source>
</evidence>
<dbReference type="Pfam" id="PF04082">
    <property type="entry name" value="Fungal_trans"/>
    <property type="match status" value="1"/>
</dbReference>
<dbReference type="InterPro" id="IPR002110">
    <property type="entry name" value="Ankyrin_rpt"/>
</dbReference>
<evidence type="ECO:0000313" key="11">
    <source>
        <dbReference type="EMBL" id="OAA41744.1"/>
    </source>
</evidence>
<dbReference type="PANTHER" id="PTHR40626:SF11">
    <property type="entry name" value="ZINC FINGER PROTEIN YPR022C"/>
    <property type="match status" value="1"/>
</dbReference>
<dbReference type="SMART" id="SM00248">
    <property type="entry name" value="ANK"/>
    <property type="match status" value="3"/>
</dbReference>
<dbReference type="GO" id="GO:0000978">
    <property type="term" value="F:RNA polymerase II cis-regulatory region sequence-specific DNA binding"/>
    <property type="evidence" value="ECO:0007669"/>
    <property type="project" value="InterPro"/>
</dbReference>
<feature type="region of interest" description="Disordered" evidence="9">
    <location>
        <begin position="550"/>
        <end position="572"/>
    </location>
</feature>
<reference evidence="11 12" key="1">
    <citation type="journal article" date="2016" name="Genome Biol. Evol.">
        <title>Divergent and convergent evolution of fungal pathogenicity.</title>
        <authorList>
            <person name="Shang Y."/>
            <person name="Xiao G."/>
            <person name="Zheng P."/>
            <person name="Cen K."/>
            <person name="Zhan S."/>
            <person name="Wang C."/>
        </authorList>
    </citation>
    <scope>NUCLEOTIDE SEQUENCE [LARGE SCALE GENOMIC DNA]</scope>
    <source>
        <strain evidence="11 12">RCEF 4871</strain>
    </source>
</reference>
<accession>A0A167CYV1</accession>
<evidence type="ECO:0000256" key="4">
    <source>
        <dbReference type="ARBA" id="ARBA00022771"/>
    </source>
</evidence>
<dbReference type="InterPro" id="IPR051059">
    <property type="entry name" value="VerF-like"/>
</dbReference>
<comment type="subcellular location">
    <subcellularLocation>
        <location evidence="1">Nucleus</location>
    </subcellularLocation>
</comment>
<dbReference type="GO" id="GO:0006351">
    <property type="term" value="P:DNA-templated transcription"/>
    <property type="evidence" value="ECO:0007669"/>
    <property type="project" value="InterPro"/>
</dbReference>
<evidence type="ECO:0000256" key="8">
    <source>
        <dbReference type="PROSITE-ProRule" id="PRU00042"/>
    </source>
</evidence>
<dbReference type="InterPro" id="IPR036770">
    <property type="entry name" value="Ankyrin_rpt-contain_sf"/>
</dbReference>
<dbReference type="Pfam" id="PF12796">
    <property type="entry name" value="Ank_2"/>
    <property type="match status" value="1"/>
</dbReference>
<dbReference type="PROSITE" id="PS50297">
    <property type="entry name" value="ANK_REP_REGION"/>
    <property type="match status" value="1"/>
</dbReference>
<feature type="repeat" description="ANK" evidence="7">
    <location>
        <begin position="93"/>
        <end position="125"/>
    </location>
</feature>
<dbReference type="OMA" id="HRPWIMY"/>
<keyword evidence="7" id="KW-0040">ANK repeat</keyword>
<dbReference type="PROSITE" id="PS50157">
    <property type="entry name" value="ZINC_FINGER_C2H2_2"/>
    <property type="match status" value="1"/>
</dbReference>
<dbReference type="PANTHER" id="PTHR40626">
    <property type="entry name" value="MIP31509P"/>
    <property type="match status" value="1"/>
</dbReference>
<dbReference type="GO" id="GO:0008270">
    <property type="term" value="F:zinc ion binding"/>
    <property type="evidence" value="ECO:0007669"/>
    <property type="project" value="UniProtKB-KW"/>
</dbReference>
<keyword evidence="12" id="KW-1185">Reference proteome</keyword>
<sequence length="955" mass="107369">MAPTLSDDEIDDLIYLARVGDNDDMKESLVALAEREKVSPAEILIAARDEGKSTALHMATGNGHLETVRQLLQCFDGRPKEEKQAFIDEANEHGNTGLHWAALGGHLETVKLLMDNGASPALANERNYVPLDLANFNDKRDVAEYFLESADNPKEIFECDIGDCDQKFVRLDLLARHKKRHTASYTPRNRIPSFDTARDRAVLSNRAKTHRNGAKRHSFSHRPVTTGPHDAAILLTPESNIEPTPMSLPHPHMMSRHNRPQSAWKSPVDQRGPPPPLITHRQSFYGPESSSLTEPAAMVAFQNVDYSTDDQLAQSNFAAWLFDPQTSYNDFSVTSLPFLEGGLESAFNNNIHYDYESLTSLSPMDHTTCHGDILDDWITEPRRQDLLCWFHTFRKKQPRYEGLMPNLVQESGGDLPALNLDMIRNCLKEFWDTVSPRLPIVHQHTFSPNRCPIFLLLVMISLGAASLKGRDTSGQLREYSAFADVIISGVRWEILTSDDSAPPTELWVAQALLLLEFYEKLYTTRRLHERAHIYHAAFLTLLRRGSPLIGRTGSETPGEPEDARSDRPTPTPGLALDSKTWWIRWAETESMHRVVFAAFMLDIIHAAMFGHMADMAAHEIRLPLPCDDNLWTACSPDVVRQLDANFRMYGVKQVSFLDGLKSAIHGKEVQTHSFGRMIIISGLLSVGWHLSHRETHLKWLDIRGPSAETHDNWRKMLRNAFGSWKKSFDIAMADSVNDAPGHRPIPNGPINSAGLLFHLAHISLHVDIIDCQVYAGARRLLGRKVSTRDYTNAVKRMGVWAKKPSTRHAVLHAFKLLHLVLVHPHPRRRNSSRPDSPAVQYSIRAETDPHRPWIMYHSVLAVWAFVQAVGRPAGKGFPLRASQITQSTYARMAEYLSGVAALQELDETTVANLHEGLPELLETMEGILEEADTELLVEARDRLGVCRDMLLGGSS</sequence>
<keyword evidence="4 8" id="KW-0863">Zinc-finger</keyword>
<dbReference type="InterPro" id="IPR007219">
    <property type="entry name" value="XnlR_reg_dom"/>
</dbReference>
<protein>
    <submittedName>
        <fullName evidence="11">Zinc finger, C2H2 type domain containing protein</fullName>
    </submittedName>
</protein>
<dbReference type="PROSITE" id="PS50088">
    <property type="entry name" value="ANK_REPEAT"/>
    <property type="match status" value="1"/>
</dbReference>
<dbReference type="SUPFAM" id="SSF48403">
    <property type="entry name" value="Ankyrin repeat"/>
    <property type="match status" value="1"/>
</dbReference>
<dbReference type="EMBL" id="AZHC01000015">
    <property type="protein sequence ID" value="OAA41744.1"/>
    <property type="molecule type" value="Genomic_DNA"/>
</dbReference>
<dbReference type="OrthoDB" id="1405595at2759"/>
<dbReference type="GO" id="GO:0005634">
    <property type="term" value="C:nucleus"/>
    <property type="evidence" value="ECO:0007669"/>
    <property type="project" value="UniProtKB-SubCell"/>
</dbReference>
<dbReference type="Gene3D" id="1.25.40.20">
    <property type="entry name" value="Ankyrin repeat-containing domain"/>
    <property type="match status" value="1"/>
</dbReference>
<proteinExistence type="predicted"/>
<comment type="caution">
    <text evidence="11">The sequence shown here is derived from an EMBL/GenBank/DDBJ whole genome shotgun (WGS) entry which is preliminary data.</text>
</comment>
<feature type="domain" description="C2H2-type" evidence="10">
    <location>
        <begin position="157"/>
        <end position="186"/>
    </location>
</feature>
<evidence type="ECO:0000256" key="5">
    <source>
        <dbReference type="ARBA" id="ARBA00022833"/>
    </source>
</evidence>
<keyword evidence="2" id="KW-0479">Metal-binding</keyword>
<evidence type="ECO:0000256" key="1">
    <source>
        <dbReference type="ARBA" id="ARBA00004123"/>
    </source>
</evidence>
<feature type="region of interest" description="Disordered" evidence="9">
    <location>
        <begin position="207"/>
        <end position="228"/>
    </location>
</feature>
<dbReference type="PROSITE" id="PS00028">
    <property type="entry name" value="ZINC_FINGER_C2H2_1"/>
    <property type="match status" value="1"/>
</dbReference>
<evidence type="ECO:0000256" key="6">
    <source>
        <dbReference type="ARBA" id="ARBA00023242"/>
    </source>
</evidence>
<organism evidence="11 12">
    <name type="scientific">Metarhizium rileyi (strain RCEF 4871)</name>
    <name type="common">Nomuraea rileyi</name>
    <dbReference type="NCBI Taxonomy" id="1649241"/>
    <lineage>
        <taxon>Eukaryota</taxon>
        <taxon>Fungi</taxon>
        <taxon>Dikarya</taxon>
        <taxon>Ascomycota</taxon>
        <taxon>Pezizomycotina</taxon>
        <taxon>Sordariomycetes</taxon>
        <taxon>Hypocreomycetidae</taxon>
        <taxon>Hypocreales</taxon>
        <taxon>Clavicipitaceae</taxon>
        <taxon>Metarhizium</taxon>
    </lineage>
</organism>
<dbReference type="STRING" id="1081105.A0A167CYV1"/>
<keyword evidence="6" id="KW-0539">Nucleus</keyword>
<dbReference type="CDD" id="cd12148">
    <property type="entry name" value="fungal_TF_MHR"/>
    <property type="match status" value="1"/>
</dbReference>
<evidence type="ECO:0000313" key="12">
    <source>
        <dbReference type="Proteomes" id="UP000243498"/>
    </source>
</evidence>
<feature type="compositionally biased region" description="Basic residues" evidence="9">
    <location>
        <begin position="207"/>
        <end position="220"/>
    </location>
</feature>
<keyword evidence="5" id="KW-0862">Zinc</keyword>